<dbReference type="InterPro" id="IPR016024">
    <property type="entry name" value="ARM-type_fold"/>
</dbReference>
<organism evidence="1 2">
    <name type="scientific">Laedolimicola ammoniilytica</name>
    <dbReference type="NCBI Taxonomy" id="2981771"/>
    <lineage>
        <taxon>Bacteria</taxon>
        <taxon>Bacillati</taxon>
        <taxon>Bacillota</taxon>
        <taxon>Clostridia</taxon>
        <taxon>Lachnospirales</taxon>
        <taxon>Lachnospiraceae</taxon>
        <taxon>Laedolimicola</taxon>
    </lineage>
</organism>
<evidence type="ECO:0000313" key="1">
    <source>
        <dbReference type="EMBL" id="MCU6698222.1"/>
    </source>
</evidence>
<dbReference type="Gene3D" id="1.25.10.90">
    <property type="match status" value="1"/>
</dbReference>
<dbReference type="EMBL" id="JAOQKC010000027">
    <property type="protein sequence ID" value="MCU6698222.1"/>
    <property type="molecule type" value="Genomic_DNA"/>
</dbReference>
<keyword evidence="2" id="KW-1185">Reference proteome</keyword>
<dbReference type="Pfam" id="PF08713">
    <property type="entry name" value="DNA_alkylation"/>
    <property type="match status" value="1"/>
</dbReference>
<dbReference type="PANTHER" id="PTHR34070:SF1">
    <property type="entry name" value="DNA ALKYLATION REPAIR PROTEIN"/>
    <property type="match status" value="1"/>
</dbReference>
<gene>
    <name evidence="1" type="ORF">OCV63_15180</name>
</gene>
<dbReference type="Proteomes" id="UP001652461">
    <property type="component" value="Unassembled WGS sequence"/>
</dbReference>
<name>A0ABT2S0W7_9FIRM</name>
<protein>
    <submittedName>
        <fullName evidence="1">DNA alkylation repair protein</fullName>
    </submittedName>
</protein>
<dbReference type="InterPro" id="IPR014825">
    <property type="entry name" value="DNA_alkylation"/>
</dbReference>
<proteinExistence type="predicted"/>
<dbReference type="CDD" id="cd06561">
    <property type="entry name" value="AlkD_like"/>
    <property type="match status" value="1"/>
</dbReference>
<evidence type="ECO:0000313" key="2">
    <source>
        <dbReference type="Proteomes" id="UP001652461"/>
    </source>
</evidence>
<accession>A0ABT2S0W7</accession>
<sequence>MTKQEVSTIRTDGLAAAEVKERLRELAEPGYQAFQAKLLPGTENVLGVRTPKLRTLAKEILKGDWRTFLLENDREWYENDLLQALVIAGAKMETEERLTYIREFLLRIENWAVCDLFCSSLKDADRYPEVYWELVKPYLDSKEPYEIRFAVVMLLSHFVSAEYLEAAFTAFDRIQCDHYYVRMGVAWAVSIYYVYFPEETEKYLNRCKLDEWTYNKSLQKIIESYRVSEETKARIRSMKRKKKNK</sequence>
<dbReference type="SUPFAM" id="SSF48371">
    <property type="entry name" value="ARM repeat"/>
    <property type="match status" value="1"/>
</dbReference>
<dbReference type="RefSeq" id="WP_158365148.1">
    <property type="nucleotide sequence ID" value="NZ_JAOQKC010000027.1"/>
</dbReference>
<comment type="caution">
    <text evidence="1">The sequence shown here is derived from an EMBL/GenBank/DDBJ whole genome shotgun (WGS) entry which is preliminary data.</text>
</comment>
<dbReference type="PANTHER" id="PTHR34070">
    <property type="entry name" value="ARMADILLO-TYPE FOLD"/>
    <property type="match status" value="1"/>
</dbReference>
<reference evidence="1 2" key="1">
    <citation type="journal article" date="2021" name="ISME Commun">
        <title>Automated analysis of genomic sequences facilitates high-throughput and comprehensive description of bacteria.</title>
        <authorList>
            <person name="Hitch T.C.A."/>
        </authorList>
    </citation>
    <scope>NUCLEOTIDE SEQUENCE [LARGE SCALE GENOMIC DNA]</scope>
    <source>
        <strain evidence="1 2">Sanger_04</strain>
    </source>
</reference>